<evidence type="ECO:0000259" key="4">
    <source>
        <dbReference type="Pfam" id="PF24809"/>
    </source>
</evidence>
<dbReference type="Pfam" id="PF13424">
    <property type="entry name" value="TPR_12"/>
    <property type="match status" value="1"/>
</dbReference>
<feature type="domain" description="NB-ARC" evidence="3">
    <location>
        <begin position="310"/>
        <end position="475"/>
    </location>
</feature>
<dbReference type="PROSITE" id="PS50005">
    <property type="entry name" value="TPR"/>
    <property type="match status" value="1"/>
</dbReference>
<evidence type="ECO:0000313" key="6">
    <source>
        <dbReference type="Proteomes" id="UP001642405"/>
    </source>
</evidence>
<dbReference type="InterPro" id="IPR056125">
    <property type="entry name" value="DUF7708"/>
</dbReference>
<sequence length="1043" mass="115520">MQSSVNRPVKAPASPAPVPPAPLTPPASPLASPPAPPPAPPAPAPVSDDAAQKAWELAVQRARTKLGAKRFARVSATANFAACLAQLQLQQSPGKKHGGFAAHWPRLGAGVRRCLDLLNTFDQAISTCCQSYADVACLIWGSVQVVLTVASKYRDTARRVVDMLETLTMSMPRFEEYLRLFPTHGRLQMRLASIFETFVLFCADACAFLQSPFSLALGRVVWFNQDRRFAAAVDRIREIGTELDREAKAADIAVGFVRETVAEQRHKDVMTVLVQAHPVMPAPPVAPLAALPVMVPYPRNMTFVGRSAEMRRLHDFFSEAAVLDSPCIVSILGQGGVGKSQLALEYLYQNPLDYHARFCIRAEGKEIIQQEFAQIGRLLNRDSQDPIQSLDKAVQSASDWLSATDKKWLLIFDNVDAVVDIHEYLPRVGHGSIIVTTRDRDIADNLGQWSKIIELEGLSKPDAGALLRQFVADEDLNPETSDELGGLPLAISLAGSYMRQTHISQSQYCSLLRGGQSVDLYNDAASVAPLPYASTLAHCCDMSIDLLSPAERHLMGVLSLFHVDQIPEELVTAVCEHVARLRYLASPVAWNDAIRTLDKYSLAKISGDASGAGACRSLRIHRVNQRRIWHGLDAQPARRAEAFADASALLCDVFPRRRPDGGTMSREWAVCEKWLMHVLSLRNAFQPSDGLGAPIPRAYAELLCNCAWYMWERGVKQAYEFVTHALHVCQQVQQGDDDTLLADMYVVVGALNVITLHAQGQALADFQKSLAIRERYTANKERRQETVSLDDRRQLANSYNNAGVAYMTMNRHAEALATLERALELKYQLGDETTIPYDIAVGLYNKARILMEIAAEHECQGKEADLSSSLELCEKALRLAVLCNGNDFRTYQFRFTYADLVLASGDLDRGLRLHEELLVERQSVMGDENNDTAVSHYGLACAYQKTGALDKALTSIESAIKIFELVPEADNRLARSHFRLHLIYKDAANVQCRLGNASDKLETLAQDALDKAHEYRRKFKGNSIDSGGDTIKDYDLLVSYYNR</sequence>
<evidence type="ECO:0000256" key="2">
    <source>
        <dbReference type="SAM" id="MobiDB-lite"/>
    </source>
</evidence>
<dbReference type="SUPFAM" id="SSF48452">
    <property type="entry name" value="TPR-like"/>
    <property type="match status" value="2"/>
</dbReference>
<keyword evidence="1" id="KW-0802">TPR repeat</keyword>
<dbReference type="InterPro" id="IPR019734">
    <property type="entry name" value="TPR_rpt"/>
</dbReference>
<reference evidence="5 6" key="1">
    <citation type="submission" date="2024-01" db="EMBL/GenBank/DDBJ databases">
        <authorList>
            <person name="Allen C."/>
            <person name="Tagirdzhanova G."/>
        </authorList>
    </citation>
    <scope>NUCLEOTIDE SEQUENCE [LARGE SCALE GENOMIC DNA]</scope>
</reference>
<dbReference type="Pfam" id="PF00931">
    <property type="entry name" value="NB-ARC"/>
    <property type="match status" value="1"/>
</dbReference>
<dbReference type="InterPro" id="IPR027417">
    <property type="entry name" value="P-loop_NTPase"/>
</dbReference>
<feature type="repeat" description="TPR" evidence="1">
    <location>
        <begin position="796"/>
        <end position="829"/>
    </location>
</feature>
<evidence type="ECO:0000313" key="5">
    <source>
        <dbReference type="EMBL" id="CAK7235404.1"/>
    </source>
</evidence>
<evidence type="ECO:0000259" key="3">
    <source>
        <dbReference type="Pfam" id="PF00931"/>
    </source>
</evidence>
<evidence type="ECO:0008006" key="7">
    <source>
        <dbReference type="Google" id="ProtNLM"/>
    </source>
</evidence>
<dbReference type="EMBL" id="CAWUHB010000098">
    <property type="protein sequence ID" value="CAK7235404.1"/>
    <property type="molecule type" value="Genomic_DNA"/>
</dbReference>
<feature type="region of interest" description="Disordered" evidence="2">
    <location>
        <begin position="1"/>
        <end position="51"/>
    </location>
</feature>
<gene>
    <name evidence="5" type="ORF">SCUCBS95973_009258</name>
</gene>
<dbReference type="Pfam" id="PF24809">
    <property type="entry name" value="DUF7708"/>
    <property type="match status" value="1"/>
</dbReference>
<keyword evidence="6" id="KW-1185">Reference proteome</keyword>
<dbReference type="Gene3D" id="1.25.40.10">
    <property type="entry name" value="Tetratricopeptide repeat domain"/>
    <property type="match status" value="2"/>
</dbReference>
<dbReference type="SMART" id="SM00028">
    <property type="entry name" value="TPR"/>
    <property type="match status" value="2"/>
</dbReference>
<dbReference type="InterPro" id="IPR011990">
    <property type="entry name" value="TPR-like_helical_dom_sf"/>
</dbReference>
<proteinExistence type="predicted"/>
<accession>A0ABP0CTF8</accession>
<dbReference type="Proteomes" id="UP001642405">
    <property type="component" value="Unassembled WGS sequence"/>
</dbReference>
<organism evidence="5 6">
    <name type="scientific">Sporothrix curviconia</name>
    <dbReference type="NCBI Taxonomy" id="1260050"/>
    <lineage>
        <taxon>Eukaryota</taxon>
        <taxon>Fungi</taxon>
        <taxon>Dikarya</taxon>
        <taxon>Ascomycota</taxon>
        <taxon>Pezizomycotina</taxon>
        <taxon>Sordariomycetes</taxon>
        <taxon>Sordariomycetidae</taxon>
        <taxon>Ophiostomatales</taxon>
        <taxon>Ophiostomataceae</taxon>
        <taxon>Sporothrix</taxon>
    </lineage>
</organism>
<dbReference type="PRINTS" id="PR00364">
    <property type="entry name" value="DISEASERSIST"/>
</dbReference>
<dbReference type="InterPro" id="IPR002182">
    <property type="entry name" value="NB-ARC"/>
</dbReference>
<name>A0ABP0CTF8_9PEZI</name>
<feature type="compositionally biased region" description="Pro residues" evidence="2">
    <location>
        <begin position="14"/>
        <end position="44"/>
    </location>
</feature>
<dbReference type="PANTHER" id="PTHR35205">
    <property type="entry name" value="NB-ARC AND TPR DOMAIN PROTEIN"/>
    <property type="match status" value="1"/>
</dbReference>
<feature type="domain" description="DUF7708" evidence="4">
    <location>
        <begin position="128"/>
        <end position="251"/>
    </location>
</feature>
<evidence type="ECO:0000256" key="1">
    <source>
        <dbReference type="PROSITE-ProRule" id="PRU00339"/>
    </source>
</evidence>
<dbReference type="PANTHER" id="PTHR35205:SF1">
    <property type="entry name" value="ZU5 DOMAIN-CONTAINING PROTEIN"/>
    <property type="match status" value="1"/>
</dbReference>
<dbReference type="Pfam" id="PF13181">
    <property type="entry name" value="TPR_8"/>
    <property type="match status" value="1"/>
</dbReference>
<dbReference type="Gene3D" id="3.40.50.300">
    <property type="entry name" value="P-loop containing nucleotide triphosphate hydrolases"/>
    <property type="match status" value="1"/>
</dbReference>
<protein>
    <recommendedName>
        <fullName evidence="7">NB-ARC domain-containing protein</fullName>
    </recommendedName>
</protein>
<dbReference type="SUPFAM" id="SSF52540">
    <property type="entry name" value="P-loop containing nucleoside triphosphate hydrolases"/>
    <property type="match status" value="1"/>
</dbReference>
<comment type="caution">
    <text evidence="5">The sequence shown here is derived from an EMBL/GenBank/DDBJ whole genome shotgun (WGS) entry which is preliminary data.</text>
</comment>